<accession>A0A553P315</accession>
<feature type="signal peptide" evidence="1">
    <location>
        <begin position="1"/>
        <end position="18"/>
    </location>
</feature>
<dbReference type="Gene3D" id="2.30.30.390">
    <property type="entry name" value="Hemimethylated DNA-binding domain"/>
    <property type="match status" value="1"/>
</dbReference>
<evidence type="ECO:0000313" key="3">
    <source>
        <dbReference type="EMBL" id="TRY72073.1"/>
    </source>
</evidence>
<dbReference type="InterPro" id="IPR036623">
    <property type="entry name" value="Hemimethylated_DNA-bd_sf"/>
</dbReference>
<sequence>MPLWRKILLLVIFCLSLSELYEELTDEIHGWVPTDLEAIGLGKWVDQIQPWYDTYLDFHEWLDEVLPPGDSDWIQDEDYDDHDNGEVTIQLSDQPMGLNQSEYFTMSKVPRRIRTSKIMYKVGQLVQISSSLHEGFPDVYRENEGNPTLICVIIGWDKKLKAPYLWIEMMYGSDFESWLLEPHYALICDSYSGINEQEGDVDQQGLLTSSGNLVTHVVEGVPYVAQSEIKLSSDHAPDFRLLNPSTSIFFTGFSEQEFKYIMKPWLRKKYPKDA</sequence>
<dbReference type="GO" id="GO:0003677">
    <property type="term" value="F:DNA binding"/>
    <property type="evidence" value="ECO:0007669"/>
    <property type="project" value="InterPro"/>
</dbReference>
<dbReference type="AlphaFoldDB" id="A0A553P315"/>
<evidence type="ECO:0000313" key="4">
    <source>
        <dbReference type="Proteomes" id="UP000318571"/>
    </source>
</evidence>
<evidence type="ECO:0000259" key="2">
    <source>
        <dbReference type="Pfam" id="PF08755"/>
    </source>
</evidence>
<dbReference type="Pfam" id="PF08755">
    <property type="entry name" value="YccV-like"/>
    <property type="match status" value="1"/>
</dbReference>
<gene>
    <name evidence="3" type="ORF">TCAL_00999</name>
</gene>
<keyword evidence="4" id="KW-1185">Reference proteome</keyword>
<comment type="caution">
    <text evidence="3">The sequence shown here is derived from an EMBL/GenBank/DDBJ whole genome shotgun (WGS) entry which is preliminary data.</text>
</comment>
<protein>
    <recommendedName>
        <fullName evidence="2">Hemimethylated DNA-binding domain-containing protein</fullName>
    </recommendedName>
</protein>
<dbReference type="InterPro" id="IPR011722">
    <property type="entry name" value="Hemimethylated_DNA-bd_dom"/>
</dbReference>
<dbReference type="OrthoDB" id="28868at2759"/>
<feature type="chain" id="PRO_5022088465" description="Hemimethylated DNA-binding domain-containing protein" evidence="1">
    <location>
        <begin position="19"/>
        <end position="274"/>
    </location>
</feature>
<dbReference type="Proteomes" id="UP000318571">
    <property type="component" value="Chromosome 7"/>
</dbReference>
<keyword evidence="1" id="KW-0732">Signal</keyword>
<name>A0A553P315_TIGCA</name>
<proteinExistence type="predicted"/>
<organism evidence="3 4">
    <name type="scientific">Tigriopus californicus</name>
    <name type="common">Marine copepod</name>
    <dbReference type="NCBI Taxonomy" id="6832"/>
    <lineage>
        <taxon>Eukaryota</taxon>
        <taxon>Metazoa</taxon>
        <taxon>Ecdysozoa</taxon>
        <taxon>Arthropoda</taxon>
        <taxon>Crustacea</taxon>
        <taxon>Multicrustacea</taxon>
        <taxon>Hexanauplia</taxon>
        <taxon>Copepoda</taxon>
        <taxon>Harpacticoida</taxon>
        <taxon>Harpacticidae</taxon>
        <taxon>Tigriopus</taxon>
    </lineage>
</organism>
<feature type="domain" description="Hemimethylated DNA-binding" evidence="2">
    <location>
        <begin position="148"/>
        <end position="256"/>
    </location>
</feature>
<dbReference type="STRING" id="6832.A0A553P315"/>
<evidence type="ECO:0000256" key="1">
    <source>
        <dbReference type="SAM" id="SignalP"/>
    </source>
</evidence>
<dbReference type="EMBL" id="VCGU01000008">
    <property type="protein sequence ID" value="TRY72073.1"/>
    <property type="molecule type" value="Genomic_DNA"/>
</dbReference>
<reference evidence="3 4" key="1">
    <citation type="journal article" date="2018" name="Nat. Ecol. Evol.">
        <title>Genomic signatures of mitonuclear coevolution across populations of Tigriopus californicus.</title>
        <authorList>
            <person name="Barreto F.S."/>
            <person name="Watson E.T."/>
            <person name="Lima T.G."/>
            <person name="Willett C.S."/>
            <person name="Edmands S."/>
            <person name="Li W."/>
            <person name="Burton R.S."/>
        </authorList>
    </citation>
    <scope>NUCLEOTIDE SEQUENCE [LARGE SCALE GENOMIC DNA]</scope>
    <source>
        <strain evidence="3 4">San Diego</strain>
    </source>
</reference>